<dbReference type="SUPFAM" id="SSF82199">
    <property type="entry name" value="SET domain"/>
    <property type="match status" value="1"/>
</dbReference>
<dbReference type="InterPro" id="IPR050600">
    <property type="entry name" value="SETD3_SETD6_MTase"/>
</dbReference>
<gene>
    <name evidence="1" type="ORF">HKI87_05g39710</name>
</gene>
<dbReference type="PANTHER" id="PTHR13271">
    <property type="entry name" value="UNCHARACTERIZED PUTATIVE METHYLTRANSFERASE"/>
    <property type="match status" value="1"/>
</dbReference>
<keyword evidence="1" id="KW-0489">Methyltransferase</keyword>
<dbReference type="GO" id="GO:0032259">
    <property type="term" value="P:methylation"/>
    <property type="evidence" value="ECO:0007669"/>
    <property type="project" value="UniProtKB-KW"/>
</dbReference>
<dbReference type="CDD" id="cd10527">
    <property type="entry name" value="SET_LSMT"/>
    <property type="match status" value="1"/>
</dbReference>
<evidence type="ECO:0000313" key="2">
    <source>
        <dbReference type="Proteomes" id="UP001472866"/>
    </source>
</evidence>
<dbReference type="Gene3D" id="3.90.1410.10">
    <property type="entry name" value="set domain protein methyltransferase, domain 1"/>
    <property type="match status" value="1"/>
</dbReference>
<dbReference type="EMBL" id="CP151505">
    <property type="protein sequence ID" value="WZN62434.1"/>
    <property type="molecule type" value="Genomic_DNA"/>
</dbReference>
<dbReference type="InterPro" id="IPR046341">
    <property type="entry name" value="SET_dom_sf"/>
</dbReference>
<dbReference type="GO" id="GO:0005634">
    <property type="term" value="C:nucleus"/>
    <property type="evidence" value="ECO:0007669"/>
    <property type="project" value="TreeGrafter"/>
</dbReference>
<keyword evidence="2" id="KW-1185">Reference proteome</keyword>
<accession>A0AAX4P9L4</accession>
<dbReference type="PANTHER" id="PTHR13271:SF34">
    <property type="entry name" value="N-LYSINE METHYLTRANSFERASE SETD6"/>
    <property type="match status" value="1"/>
</dbReference>
<dbReference type="GO" id="GO:0016279">
    <property type="term" value="F:protein-lysine N-methyltransferase activity"/>
    <property type="evidence" value="ECO:0007669"/>
    <property type="project" value="TreeGrafter"/>
</dbReference>
<proteinExistence type="predicted"/>
<name>A0AAX4P9L4_9CHLO</name>
<dbReference type="Proteomes" id="UP001472866">
    <property type="component" value="Chromosome 05"/>
</dbReference>
<keyword evidence="1" id="KW-0808">Transferase</keyword>
<evidence type="ECO:0000313" key="1">
    <source>
        <dbReference type="EMBL" id="WZN62434.1"/>
    </source>
</evidence>
<organism evidence="1 2">
    <name type="scientific">Chloropicon roscoffensis</name>
    <dbReference type="NCBI Taxonomy" id="1461544"/>
    <lineage>
        <taxon>Eukaryota</taxon>
        <taxon>Viridiplantae</taxon>
        <taxon>Chlorophyta</taxon>
        <taxon>Chloropicophyceae</taxon>
        <taxon>Chloropicales</taxon>
        <taxon>Chloropicaceae</taxon>
        <taxon>Chloropicon</taxon>
    </lineage>
</organism>
<protein>
    <submittedName>
        <fullName evidence="1">N-lysine methyltransferase</fullName>
    </submittedName>
</protein>
<sequence>MVSFRSWLSKAKVFVNENVVELREKWTEKGRRHVAVFARRECENNKADDDLKEKDDDKKNQVVVAVAKIPKAACLTRLTASCASRLEEHEVGGPLALIIAVMHERVLGNKSEFAPYLNLIPQREDGLPVFWPEDDLKSLRGTSLEHKNQAGHATDV</sequence>
<dbReference type="AlphaFoldDB" id="A0AAX4P9L4"/>
<reference evidence="1 2" key="1">
    <citation type="submission" date="2024-03" db="EMBL/GenBank/DDBJ databases">
        <title>Complete genome sequence of the green alga Chloropicon roscoffensis RCC1871.</title>
        <authorList>
            <person name="Lemieux C."/>
            <person name="Pombert J.-F."/>
            <person name="Otis C."/>
            <person name="Turmel M."/>
        </authorList>
    </citation>
    <scope>NUCLEOTIDE SEQUENCE [LARGE SCALE GENOMIC DNA]</scope>
    <source>
        <strain evidence="1 2">RCC1871</strain>
    </source>
</reference>